<feature type="domain" description="AB hydrolase-1" evidence="1">
    <location>
        <begin position="4"/>
        <end position="231"/>
    </location>
</feature>
<accession>A0ABS6IKL1</accession>
<evidence type="ECO:0000313" key="2">
    <source>
        <dbReference type="EMBL" id="MBU8875138.1"/>
    </source>
</evidence>
<dbReference type="PANTHER" id="PTHR10992">
    <property type="entry name" value="METHYLESTERASE FAMILY MEMBER"/>
    <property type="match status" value="1"/>
</dbReference>
<comment type="caution">
    <text evidence="2">The sequence shown here is derived from an EMBL/GenBank/DDBJ whole genome shotgun (WGS) entry which is preliminary data.</text>
</comment>
<sequence>MATFLLIHGACTGGWCWEKVVPLLETAGHKVCAPDLPGLGNDQTPPANVTLADNVEKLARLLDKMEDQVILVGHSLGGITISQLAEARRRKLKALVYVCALLPTSGKSGRDMTALEPDALFRLSRQVSPDGKTYTFARDKLPSLFYADVSPEDRYKAMERLRPQPLAISTTPVTLTEERFGSVPRWYIECTHDNAIRIALQRAMVKATPCKVLRLESGHSPFFSNPEELVEHLETIAAARSDAPAGGSAF</sequence>
<dbReference type="Proteomes" id="UP000727907">
    <property type="component" value="Unassembled WGS sequence"/>
</dbReference>
<dbReference type="GO" id="GO:0016787">
    <property type="term" value="F:hydrolase activity"/>
    <property type="evidence" value="ECO:0007669"/>
    <property type="project" value="UniProtKB-KW"/>
</dbReference>
<keyword evidence="2" id="KW-0378">Hydrolase</keyword>
<dbReference type="InterPro" id="IPR000073">
    <property type="entry name" value="AB_hydrolase_1"/>
</dbReference>
<dbReference type="RefSeq" id="WP_216961900.1">
    <property type="nucleotide sequence ID" value="NZ_JAHOPB010000001.1"/>
</dbReference>
<dbReference type="EMBL" id="JAHOPB010000001">
    <property type="protein sequence ID" value="MBU8875138.1"/>
    <property type="molecule type" value="Genomic_DNA"/>
</dbReference>
<keyword evidence="3" id="KW-1185">Reference proteome</keyword>
<gene>
    <name evidence="2" type="ORF">KQ910_15290</name>
</gene>
<dbReference type="PANTHER" id="PTHR10992:SF1086">
    <property type="entry name" value="AB HYDROLASE-1 DOMAIN-CONTAINING PROTEIN"/>
    <property type="match status" value="1"/>
</dbReference>
<name>A0ABS6IKL1_9HYPH</name>
<dbReference type="InterPro" id="IPR045889">
    <property type="entry name" value="MES/HNL"/>
</dbReference>
<evidence type="ECO:0000313" key="3">
    <source>
        <dbReference type="Proteomes" id="UP000727907"/>
    </source>
</evidence>
<protein>
    <submittedName>
        <fullName evidence="2">Alpha/beta fold hydrolase</fullName>
    </submittedName>
</protein>
<evidence type="ECO:0000259" key="1">
    <source>
        <dbReference type="Pfam" id="PF12697"/>
    </source>
</evidence>
<dbReference type="Pfam" id="PF12697">
    <property type="entry name" value="Abhydrolase_6"/>
    <property type="match status" value="1"/>
</dbReference>
<proteinExistence type="predicted"/>
<reference evidence="2 3" key="1">
    <citation type="submission" date="2021-06" db="EMBL/GenBank/DDBJ databases">
        <authorList>
            <person name="Lee D.H."/>
        </authorList>
    </citation>
    <scope>NUCLEOTIDE SEQUENCE [LARGE SCALE GENOMIC DNA]</scope>
    <source>
        <strain evidence="2 3">MMS21-HV4-11</strain>
    </source>
</reference>
<organism evidence="2 3">
    <name type="scientific">Reyranella humidisoli</name>
    <dbReference type="NCBI Taxonomy" id="2849149"/>
    <lineage>
        <taxon>Bacteria</taxon>
        <taxon>Pseudomonadati</taxon>
        <taxon>Pseudomonadota</taxon>
        <taxon>Alphaproteobacteria</taxon>
        <taxon>Hyphomicrobiales</taxon>
        <taxon>Reyranellaceae</taxon>
        <taxon>Reyranella</taxon>
    </lineage>
</organism>